<dbReference type="Pfam" id="PF00106">
    <property type="entry name" value="adh_short"/>
    <property type="match status" value="1"/>
</dbReference>
<dbReference type="PRINTS" id="PR00081">
    <property type="entry name" value="GDHRDH"/>
</dbReference>
<keyword evidence="4" id="KW-1185">Reference proteome</keyword>
<gene>
    <name evidence="3" type="ORF">RR48_05425</name>
</gene>
<reference evidence="3 4" key="1">
    <citation type="journal article" date="2015" name="Nat. Commun.">
        <title>Outbred genome sequencing and CRISPR/Cas9 gene editing in butterflies.</title>
        <authorList>
            <person name="Li X."/>
            <person name="Fan D."/>
            <person name="Zhang W."/>
            <person name="Liu G."/>
            <person name="Zhang L."/>
            <person name="Zhao L."/>
            <person name="Fang X."/>
            <person name="Chen L."/>
            <person name="Dong Y."/>
            <person name="Chen Y."/>
            <person name="Ding Y."/>
            <person name="Zhao R."/>
            <person name="Feng M."/>
            <person name="Zhu Y."/>
            <person name="Feng Y."/>
            <person name="Jiang X."/>
            <person name="Zhu D."/>
            <person name="Xiang H."/>
            <person name="Feng X."/>
            <person name="Li S."/>
            <person name="Wang J."/>
            <person name="Zhang G."/>
            <person name="Kronforst M.R."/>
            <person name="Wang W."/>
        </authorList>
    </citation>
    <scope>NUCLEOTIDE SEQUENCE [LARGE SCALE GENOMIC DNA]</scope>
    <source>
        <strain evidence="3">Ya'a_city_454_Pm</strain>
        <tissue evidence="3">Whole body</tissue>
    </source>
</reference>
<dbReference type="Proteomes" id="UP000053240">
    <property type="component" value="Unassembled WGS sequence"/>
</dbReference>
<dbReference type="PANTHER" id="PTHR43157:SF31">
    <property type="entry name" value="PHOSPHATIDYLINOSITOL-GLYCAN BIOSYNTHESIS CLASS F PROTEIN"/>
    <property type="match status" value="1"/>
</dbReference>
<dbReference type="STRING" id="76193.A0A0N0PC61"/>
<organism evidence="3 4">
    <name type="scientific">Papilio machaon</name>
    <name type="common">Old World swallowtail butterfly</name>
    <dbReference type="NCBI Taxonomy" id="76193"/>
    <lineage>
        <taxon>Eukaryota</taxon>
        <taxon>Metazoa</taxon>
        <taxon>Ecdysozoa</taxon>
        <taxon>Arthropoda</taxon>
        <taxon>Hexapoda</taxon>
        <taxon>Insecta</taxon>
        <taxon>Pterygota</taxon>
        <taxon>Neoptera</taxon>
        <taxon>Endopterygota</taxon>
        <taxon>Lepidoptera</taxon>
        <taxon>Glossata</taxon>
        <taxon>Ditrysia</taxon>
        <taxon>Papilionoidea</taxon>
        <taxon>Papilionidae</taxon>
        <taxon>Papilioninae</taxon>
        <taxon>Papilio</taxon>
    </lineage>
</organism>
<dbReference type="EMBL" id="KQ460651">
    <property type="protein sequence ID" value="KPJ13037.1"/>
    <property type="molecule type" value="Genomic_DNA"/>
</dbReference>
<keyword evidence="2" id="KW-0732">Signal</keyword>
<keyword evidence="1" id="KW-0560">Oxidoreductase</keyword>
<dbReference type="InParanoid" id="A0A0N0PC61"/>
<feature type="signal peptide" evidence="2">
    <location>
        <begin position="1"/>
        <end position="22"/>
    </location>
</feature>
<proteinExistence type="predicted"/>
<sequence length="310" mass="34744">MWLLWVLITLTIIKLYNKLTTGKCYCDNIVTGKVVIVTGASRGLGYETALDLARRGAKVIVTCRDDIRGKQAVETIISCTKNKFVRYIQLDLSSLKSVRKFVKEFKSTEAKLDVLINNAGAIFTKRDKTEDGLMRDMQVNHFAPFLLTILLIPILKKSSPSRIVIVSSALHKLGDVSEKWCDTEGYFQAYANSKLCNVLFSNELARRLEGSGVVVNSLNPGQVNTSFYRSSTILEKMRSLVLYTFFKSPEEGAQTSIFLAVSDECDDVSGRYYEDCKESSVSLKAKDKDLAVKLWSMSEKLVKLSPEEVI</sequence>
<dbReference type="InterPro" id="IPR036291">
    <property type="entry name" value="NAD(P)-bd_dom_sf"/>
</dbReference>
<dbReference type="CDD" id="cd05327">
    <property type="entry name" value="retinol-DH_like_SDR_c_like"/>
    <property type="match status" value="1"/>
</dbReference>
<dbReference type="AlphaFoldDB" id="A0A0N0PC61"/>
<dbReference type="PANTHER" id="PTHR43157">
    <property type="entry name" value="PHOSPHATIDYLINOSITOL-GLYCAN BIOSYNTHESIS CLASS F PROTEIN-RELATED"/>
    <property type="match status" value="1"/>
</dbReference>
<dbReference type="Gene3D" id="3.40.50.720">
    <property type="entry name" value="NAD(P)-binding Rossmann-like Domain"/>
    <property type="match status" value="1"/>
</dbReference>
<name>A0A0N0PC61_PAPMA</name>
<protein>
    <submittedName>
        <fullName evidence="3">Retinol dehydrogenase 14</fullName>
    </submittedName>
</protein>
<evidence type="ECO:0000313" key="4">
    <source>
        <dbReference type="Proteomes" id="UP000053240"/>
    </source>
</evidence>
<feature type="chain" id="PRO_5005857359" evidence="2">
    <location>
        <begin position="23"/>
        <end position="310"/>
    </location>
</feature>
<dbReference type="InterPro" id="IPR002347">
    <property type="entry name" value="SDR_fam"/>
</dbReference>
<accession>A0A0N0PC61</accession>
<evidence type="ECO:0000256" key="1">
    <source>
        <dbReference type="ARBA" id="ARBA00023002"/>
    </source>
</evidence>
<evidence type="ECO:0000313" key="3">
    <source>
        <dbReference type="EMBL" id="KPJ13037.1"/>
    </source>
</evidence>
<dbReference type="GO" id="GO:0016491">
    <property type="term" value="F:oxidoreductase activity"/>
    <property type="evidence" value="ECO:0007669"/>
    <property type="project" value="UniProtKB-KW"/>
</dbReference>
<dbReference type="SUPFAM" id="SSF51735">
    <property type="entry name" value="NAD(P)-binding Rossmann-fold domains"/>
    <property type="match status" value="1"/>
</dbReference>
<evidence type="ECO:0000256" key="2">
    <source>
        <dbReference type="SAM" id="SignalP"/>
    </source>
</evidence>